<sequence length="177" mass="19843">METVNSTLRDSQASGVGPSSQLERGGTQGSQGIDEQILVGLQQSQSTHADSVGKETVTLQPPEICQSLRKEMMELHQQVTEDPMHIKHGIPFSQDIMIEELPAQFWLPSHLPTYDCTTNPAKRISKFYNAALLHRYTISFKCHVFVTTLTNSAQQWSGQLPAGSIRSFIEFSSLFWY</sequence>
<reference evidence="2" key="2">
    <citation type="journal article" date="2024" name="Plant">
        <title>Genomic evolution and insights into agronomic trait innovations of Sesamum species.</title>
        <authorList>
            <person name="Miao H."/>
            <person name="Wang L."/>
            <person name="Qu L."/>
            <person name="Liu H."/>
            <person name="Sun Y."/>
            <person name="Le M."/>
            <person name="Wang Q."/>
            <person name="Wei S."/>
            <person name="Zheng Y."/>
            <person name="Lin W."/>
            <person name="Duan Y."/>
            <person name="Cao H."/>
            <person name="Xiong S."/>
            <person name="Wang X."/>
            <person name="Wei L."/>
            <person name="Li C."/>
            <person name="Ma Q."/>
            <person name="Ju M."/>
            <person name="Zhao R."/>
            <person name="Li G."/>
            <person name="Mu C."/>
            <person name="Tian Q."/>
            <person name="Mei H."/>
            <person name="Zhang T."/>
            <person name="Gao T."/>
            <person name="Zhang H."/>
        </authorList>
    </citation>
    <scope>NUCLEOTIDE SEQUENCE</scope>
    <source>
        <strain evidence="2">G02</strain>
    </source>
</reference>
<gene>
    <name evidence="2" type="ORF">Sradi_6110500</name>
</gene>
<name>A0AAW2KIW2_SESRA</name>
<organism evidence="2">
    <name type="scientific">Sesamum radiatum</name>
    <name type="common">Black benniseed</name>
    <dbReference type="NCBI Taxonomy" id="300843"/>
    <lineage>
        <taxon>Eukaryota</taxon>
        <taxon>Viridiplantae</taxon>
        <taxon>Streptophyta</taxon>
        <taxon>Embryophyta</taxon>
        <taxon>Tracheophyta</taxon>
        <taxon>Spermatophyta</taxon>
        <taxon>Magnoliopsida</taxon>
        <taxon>eudicotyledons</taxon>
        <taxon>Gunneridae</taxon>
        <taxon>Pentapetalae</taxon>
        <taxon>asterids</taxon>
        <taxon>lamiids</taxon>
        <taxon>Lamiales</taxon>
        <taxon>Pedaliaceae</taxon>
        <taxon>Sesamum</taxon>
    </lineage>
</organism>
<evidence type="ECO:0000256" key="1">
    <source>
        <dbReference type="SAM" id="MobiDB-lite"/>
    </source>
</evidence>
<proteinExistence type="predicted"/>
<accession>A0AAW2KIW2</accession>
<evidence type="ECO:0000313" key="2">
    <source>
        <dbReference type="EMBL" id="KAL0306932.1"/>
    </source>
</evidence>
<dbReference type="AlphaFoldDB" id="A0AAW2KIW2"/>
<reference evidence="2" key="1">
    <citation type="submission" date="2020-06" db="EMBL/GenBank/DDBJ databases">
        <authorList>
            <person name="Li T."/>
            <person name="Hu X."/>
            <person name="Zhang T."/>
            <person name="Song X."/>
            <person name="Zhang H."/>
            <person name="Dai N."/>
            <person name="Sheng W."/>
            <person name="Hou X."/>
            <person name="Wei L."/>
        </authorList>
    </citation>
    <scope>NUCLEOTIDE SEQUENCE</scope>
    <source>
        <strain evidence="2">G02</strain>
        <tissue evidence="2">Leaf</tissue>
    </source>
</reference>
<feature type="region of interest" description="Disordered" evidence="1">
    <location>
        <begin position="1"/>
        <end position="29"/>
    </location>
</feature>
<feature type="compositionally biased region" description="Polar residues" evidence="1">
    <location>
        <begin position="1"/>
        <end position="22"/>
    </location>
</feature>
<comment type="caution">
    <text evidence="2">The sequence shown here is derived from an EMBL/GenBank/DDBJ whole genome shotgun (WGS) entry which is preliminary data.</text>
</comment>
<protein>
    <submittedName>
        <fullName evidence="2">Uncharacterized protein</fullName>
    </submittedName>
</protein>
<dbReference type="EMBL" id="JACGWJ010000028">
    <property type="protein sequence ID" value="KAL0306932.1"/>
    <property type="molecule type" value="Genomic_DNA"/>
</dbReference>